<keyword evidence="2" id="KW-1185">Reference proteome</keyword>
<gene>
    <name evidence="1" type="ORF">HNQ92_002561</name>
</gene>
<comment type="caution">
    <text evidence="1">The sequence shown here is derived from an EMBL/GenBank/DDBJ whole genome shotgun (WGS) entry which is preliminary data.</text>
</comment>
<organism evidence="1 2">
    <name type="scientific">Rhabdobacter roseus</name>
    <dbReference type="NCBI Taxonomy" id="1655419"/>
    <lineage>
        <taxon>Bacteria</taxon>
        <taxon>Pseudomonadati</taxon>
        <taxon>Bacteroidota</taxon>
        <taxon>Cytophagia</taxon>
        <taxon>Cytophagales</taxon>
        <taxon>Cytophagaceae</taxon>
        <taxon>Rhabdobacter</taxon>
    </lineage>
</organism>
<protein>
    <submittedName>
        <fullName evidence="1">Uncharacterized protein</fullName>
    </submittedName>
</protein>
<evidence type="ECO:0000313" key="1">
    <source>
        <dbReference type="EMBL" id="MBB5284418.1"/>
    </source>
</evidence>
<proteinExistence type="predicted"/>
<evidence type="ECO:0000313" key="2">
    <source>
        <dbReference type="Proteomes" id="UP000557307"/>
    </source>
</evidence>
<dbReference type="AlphaFoldDB" id="A0A840TW67"/>
<accession>A0A840TW67</accession>
<dbReference type="EMBL" id="JACHGF010000003">
    <property type="protein sequence ID" value="MBB5284418.1"/>
    <property type="molecule type" value="Genomic_DNA"/>
</dbReference>
<reference evidence="1 2" key="1">
    <citation type="submission" date="2020-08" db="EMBL/GenBank/DDBJ databases">
        <title>Genomic Encyclopedia of Type Strains, Phase IV (KMG-IV): sequencing the most valuable type-strain genomes for metagenomic binning, comparative biology and taxonomic classification.</title>
        <authorList>
            <person name="Goeker M."/>
        </authorList>
    </citation>
    <scope>NUCLEOTIDE SEQUENCE [LARGE SCALE GENOMIC DNA]</scope>
    <source>
        <strain evidence="1 2">DSM 105074</strain>
    </source>
</reference>
<dbReference type="Proteomes" id="UP000557307">
    <property type="component" value="Unassembled WGS sequence"/>
</dbReference>
<name>A0A840TW67_9BACT</name>
<dbReference type="RefSeq" id="WP_184174357.1">
    <property type="nucleotide sequence ID" value="NZ_JACHGF010000003.1"/>
</dbReference>
<sequence length="662" mass="74933">MLEIRNEANLLLDLDPDTAVEIEYNNWLLGSGEELPGTFSYPVSFPLSDNNKRFLGYSYLPETRPRDVKVAVALNGMPLSRCTLSYRVQRDGASGYLKIDSGELASRVKGRYLHEAFTERFWLCNNATDIRARMKAIAQAAPGTFPVTFFPVYSPLFAPKQSEAPDVQFYYYSQYLNAWNGQDFVTDFTTGSVFGVYPRGFHVVPYLYLTYVIERVCALFGYRAVGTFLQHPEVRTWTVDNTQTIDSAIRTPPPGGVRINLGLHVPYLPITDFLKALRDDLGVGIYFDSGTLEARFELLDTIQRAPAQDLSPFVLKGYDNEIPDEKGYSVLSYQDNLDEIYKDTNPVTTKIKQAQKEVKCSIGTLAMQRVPNSEGNNVNWYVPSARMKGNLNSGIYRGLSDYFSTGYKHKNEFGLRLLSYRGFHRAADNQQYPLGTSISRNYFQEKIGDWSLDPEQNDSVYRKLTLPYYFFQANARQIRYELLLPLRQLRALRMYEPQLIRGENSVLTRYLVQRLNVSLPGWRGQIPVKASLLVLLPPDAVPNRPSTEEFYVELLLENYEYINSAAADITYADVVIRVWADAGKTLPANPSNLPVTYEETSGILSPWGGSTSMATITAQVSGHEYRRPRVAIRYEDHTEDANGDVITTLDYLLLPGAGYVAL</sequence>